<protein>
    <submittedName>
        <fullName evidence="1">Uncharacterized protein</fullName>
    </submittedName>
</protein>
<gene>
    <name evidence="1" type="ORF">E3U43_010509</name>
</gene>
<dbReference type="EMBL" id="CM011679">
    <property type="protein sequence ID" value="TMS18183.1"/>
    <property type="molecule type" value="Genomic_DNA"/>
</dbReference>
<proteinExistence type="predicted"/>
<accession>A0ACD3RFR6</accession>
<evidence type="ECO:0000313" key="1">
    <source>
        <dbReference type="EMBL" id="TMS18183.1"/>
    </source>
</evidence>
<evidence type="ECO:0000313" key="2">
    <source>
        <dbReference type="Proteomes" id="UP000793456"/>
    </source>
</evidence>
<keyword evidence="2" id="KW-1185">Reference proteome</keyword>
<reference evidence="1" key="1">
    <citation type="submission" date="2018-11" db="EMBL/GenBank/DDBJ databases">
        <title>The sequence and de novo assembly of Larimichthys crocea genome using PacBio and Hi-C technologies.</title>
        <authorList>
            <person name="Xu P."/>
            <person name="Chen B."/>
            <person name="Zhou Z."/>
            <person name="Ke Q."/>
            <person name="Wu Y."/>
            <person name="Bai H."/>
            <person name="Pu F."/>
        </authorList>
    </citation>
    <scope>NUCLEOTIDE SEQUENCE</scope>
    <source>
        <tissue evidence="1">Muscle</tissue>
    </source>
</reference>
<organism evidence="1 2">
    <name type="scientific">Larimichthys crocea</name>
    <name type="common">Large yellow croaker</name>
    <name type="synonym">Pseudosciaena crocea</name>
    <dbReference type="NCBI Taxonomy" id="215358"/>
    <lineage>
        <taxon>Eukaryota</taxon>
        <taxon>Metazoa</taxon>
        <taxon>Chordata</taxon>
        <taxon>Craniata</taxon>
        <taxon>Vertebrata</taxon>
        <taxon>Euteleostomi</taxon>
        <taxon>Actinopterygii</taxon>
        <taxon>Neopterygii</taxon>
        <taxon>Teleostei</taxon>
        <taxon>Neoteleostei</taxon>
        <taxon>Acanthomorphata</taxon>
        <taxon>Eupercaria</taxon>
        <taxon>Sciaenidae</taxon>
        <taxon>Larimichthys</taxon>
    </lineage>
</organism>
<name>A0ACD3RFR6_LARCR</name>
<sequence>MRFVITTFPLGVRRSRRKRGRRRRSGHDEEGCPQMGLSSLPSRKTCFTSHRSGDAPRCRHGGGMRTCVRWWWSRGGLPLRSGILLLLVPPVLLALQLLVVGPRLPLATKVGVGVEEQEGEVAFSVISIEPDRNSRQRGSPSRLKGGGGGGGRWGKKGVVGQRPLEVQPWAADSPSFTAELNRSITYITRPQVHFLYADLLSAEWRVFQNWIETGTLQSIHHLVATVHLQWAGFEVGGTDEEVLRYWFSVLQGLQAFGLKLVHSSAGEGHSVLKQTVANAHSSYTLSWVNTRH</sequence>
<comment type="caution">
    <text evidence="1">The sequence shown here is derived from an EMBL/GenBank/DDBJ whole genome shotgun (WGS) entry which is preliminary data.</text>
</comment>
<dbReference type="Proteomes" id="UP000793456">
    <property type="component" value="Chromosome VI"/>
</dbReference>